<dbReference type="EMBL" id="GGEC01087533">
    <property type="protein sequence ID" value="MBX68017.1"/>
    <property type="molecule type" value="Transcribed_RNA"/>
</dbReference>
<reference evidence="1" key="1">
    <citation type="submission" date="2018-02" db="EMBL/GenBank/DDBJ databases">
        <title>Rhizophora mucronata_Transcriptome.</title>
        <authorList>
            <person name="Meera S.P."/>
            <person name="Sreeshan A."/>
            <person name="Augustine A."/>
        </authorList>
    </citation>
    <scope>NUCLEOTIDE SEQUENCE</scope>
    <source>
        <tissue evidence="1">Leaf</tissue>
    </source>
</reference>
<proteinExistence type="predicted"/>
<sequence length="33" mass="3640">MEKVRTRVPGAIDSCKGGQITFYTMEGGYDTID</sequence>
<evidence type="ECO:0000313" key="1">
    <source>
        <dbReference type="EMBL" id="MBX68017.1"/>
    </source>
</evidence>
<protein>
    <submittedName>
        <fullName evidence="1">Uncharacterized protein</fullName>
    </submittedName>
</protein>
<dbReference type="AlphaFoldDB" id="A0A2P2QM99"/>
<organism evidence="1">
    <name type="scientific">Rhizophora mucronata</name>
    <name type="common">Asiatic mangrove</name>
    <dbReference type="NCBI Taxonomy" id="61149"/>
    <lineage>
        <taxon>Eukaryota</taxon>
        <taxon>Viridiplantae</taxon>
        <taxon>Streptophyta</taxon>
        <taxon>Embryophyta</taxon>
        <taxon>Tracheophyta</taxon>
        <taxon>Spermatophyta</taxon>
        <taxon>Magnoliopsida</taxon>
        <taxon>eudicotyledons</taxon>
        <taxon>Gunneridae</taxon>
        <taxon>Pentapetalae</taxon>
        <taxon>rosids</taxon>
        <taxon>fabids</taxon>
        <taxon>Malpighiales</taxon>
        <taxon>Rhizophoraceae</taxon>
        <taxon>Rhizophora</taxon>
    </lineage>
</organism>
<accession>A0A2P2QM99</accession>
<name>A0A2P2QM99_RHIMU</name>